<evidence type="ECO:0000256" key="7">
    <source>
        <dbReference type="ARBA" id="ARBA00011881"/>
    </source>
</evidence>
<organism evidence="13 14">
    <name type="scientific">Clostridium saccharobutylicum</name>
    <dbReference type="NCBI Taxonomy" id="169679"/>
    <lineage>
        <taxon>Bacteria</taxon>
        <taxon>Bacillati</taxon>
        <taxon>Bacillota</taxon>
        <taxon>Clostridia</taxon>
        <taxon>Eubacteriales</taxon>
        <taxon>Clostridiaceae</taxon>
        <taxon>Clostridium</taxon>
    </lineage>
</organism>
<dbReference type="GO" id="GO:0005737">
    <property type="term" value="C:cytoplasm"/>
    <property type="evidence" value="ECO:0007669"/>
    <property type="project" value="TreeGrafter"/>
</dbReference>
<keyword evidence="11" id="KW-0862">Zinc</keyword>
<feature type="domain" description="Amidohydrolase-related" evidence="12">
    <location>
        <begin position="51"/>
        <end position="431"/>
    </location>
</feature>
<dbReference type="FunFam" id="3.20.20.140:FF:000174">
    <property type="entry name" value="Dihydropyrimidinase-related protein 2"/>
    <property type="match status" value="1"/>
</dbReference>
<dbReference type="NCBIfam" id="TIGR00857">
    <property type="entry name" value="pyrC_multi"/>
    <property type="match status" value="1"/>
</dbReference>
<name>A0A1S8MNV1_CLOSA</name>
<sequence>MFDILIKNTNLVTCEKVQLGSLAIKNGKIAKILFDNCEVNSKITIDGTDKYLFPGLIDAHAHLNEPGFTTREDFSHGTRAAAVGGVTTVIDMPMQNEPALYSKDIFISKENCVSSKAYVDYSFYGALVNYNLNNLEELNSCGVVAFKSFFAPVSPDYTPLNAGQIRHALSIIKKFDGLASFHCEDYSIITYEQNKAITEGRLNRSDFLNSRPVIAELIAVKNIIELSKEQNCRVHICHVSHPAVAEEIKKAKIDGVKITCETCPHYLIFDQNDFLAKGAIFKCAPPLRTPEDKEKLLDYLYDGTIDMIASDHSPCAPEEKSEDTGIFNAWGGISGIQTGLQIMYDYLVVKKGGSPSLISKLMSVNPAKHFRIRDKKGSLNIGADADIVLLDPNKEWKITSDNLKYLNKQSAFIGLEGKGLPILTILRGKIISENGCITENNPYGHLIKRNLKIY</sequence>
<evidence type="ECO:0000313" key="14">
    <source>
        <dbReference type="Proteomes" id="UP000191154"/>
    </source>
</evidence>
<evidence type="ECO:0000256" key="5">
    <source>
        <dbReference type="ARBA" id="ARBA00010286"/>
    </source>
</evidence>
<comment type="pathway">
    <text evidence="3">Nitrogen metabolism; (S)-allantoin degradation; allantoate from (S)-allantoin: step 1/1.</text>
</comment>
<comment type="cofactor">
    <cofactor evidence="1">
        <name>Zn(2+)</name>
        <dbReference type="ChEBI" id="CHEBI:29105"/>
    </cofactor>
</comment>
<evidence type="ECO:0000256" key="8">
    <source>
        <dbReference type="ARBA" id="ARBA00012863"/>
    </source>
</evidence>
<dbReference type="Pfam" id="PF01979">
    <property type="entry name" value="Amidohydro_1"/>
    <property type="match status" value="1"/>
</dbReference>
<evidence type="ECO:0000256" key="9">
    <source>
        <dbReference type="ARBA" id="ARBA00022723"/>
    </source>
</evidence>
<evidence type="ECO:0000256" key="6">
    <source>
        <dbReference type="ARBA" id="ARBA00010368"/>
    </source>
</evidence>
<keyword evidence="9" id="KW-0479">Metal-binding</keyword>
<dbReference type="RefSeq" id="WP_077867400.1">
    <property type="nucleotide sequence ID" value="NZ_LZYZ01000011.1"/>
</dbReference>
<dbReference type="AlphaFoldDB" id="A0A1S8MNV1"/>
<evidence type="ECO:0000313" key="13">
    <source>
        <dbReference type="EMBL" id="OOM05866.1"/>
    </source>
</evidence>
<dbReference type="SUPFAM" id="SSF51338">
    <property type="entry name" value="Composite domain of metallo-dependent hydrolases"/>
    <property type="match status" value="1"/>
</dbReference>
<proteinExistence type="inferred from homology"/>
<gene>
    <name evidence="13" type="primary">allB_2</name>
    <name evidence="13" type="ORF">CLOSAC_44450</name>
</gene>
<comment type="similarity">
    <text evidence="6">Belongs to the metallo-dependent hydrolases superfamily. Allantoinase family.</text>
</comment>
<dbReference type="InterPro" id="IPR050138">
    <property type="entry name" value="DHOase/Allantoinase_Hydrolase"/>
</dbReference>
<accession>A0A1S8MNV1</accession>
<dbReference type="EMBL" id="LZYZ01000011">
    <property type="protein sequence ID" value="OOM05866.1"/>
    <property type="molecule type" value="Genomic_DNA"/>
</dbReference>
<dbReference type="GO" id="GO:0006145">
    <property type="term" value="P:purine nucleobase catabolic process"/>
    <property type="evidence" value="ECO:0007669"/>
    <property type="project" value="TreeGrafter"/>
</dbReference>
<dbReference type="InterPro" id="IPR032466">
    <property type="entry name" value="Metal_Hydrolase"/>
</dbReference>
<comment type="similarity">
    <text evidence="4">Belongs to the metallo-dependent hydrolases superfamily. Hydantoinase/dihydropyrimidinase family.</text>
</comment>
<comment type="caution">
    <text evidence="13">The sequence shown here is derived from an EMBL/GenBank/DDBJ whole genome shotgun (WGS) entry which is preliminary data.</text>
</comment>
<dbReference type="InterPro" id="IPR011059">
    <property type="entry name" value="Metal-dep_hydrolase_composite"/>
</dbReference>
<dbReference type="PROSITE" id="PS00482">
    <property type="entry name" value="DIHYDROOROTASE_1"/>
    <property type="match status" value="1"/>
</dbReference>
<dbReference type="PANTHER" id="PTHR43668">
    <property type="entry name" value="ALLANTOINASE"/>
    <property type="match status" value="1"/>
</dbReference>
<evidence type="ECO:0000256" key="10">
    <source>
        <dbReference type="ARBA" id="ARBA00022801"/>
    </source>
</evidence>
<dbReference type="GO" id="GO:0050897">
    <property type="term" value="F:cobalt ion binding"/>
    <property type="evidence" value="ECO:0007669"/>
    <property type="project" value="InterPro"/>
</dbReference>
<evidence type="ECO:0000256" key="1">
    <source>
        <dbReference type="ARBA" id="ARBA00001947"/>
    </source>
</evidence>
<dbReference type="InterPro" id="IPR002195">
    <property type="entry name" value="Dihydroorotase_CS"/>
</dbReference>
<dbReference type="SUPFAM" id="SSF51556">
    <property type="entry name" value="Metallo-dependent hydrolases"/>
    <property type="match status" value="1"/>
</dbReference>
<keyword evidence="10 13" id="KW-0378">Hydrolase</keyword>
<protein>
    <recommendedName>
        <fullName evidence="8">allantoinase</fullName>
        <ecNumber evidence="8">3.5.2.5</ecNumber>
    </recommendedName>
</protein>
<dbReference type="Proteomes" id="UP000191154">
    <property type="component" value="Unassembled WGS sequence"/>
</dbReference>
<dbReference type="GO" id="GO:0000256">
    <property type="term" value="P:allantoin catabolic process"/>
    <property type="evidence" value="ECO:0007669"/>
    <property type="project" value="InterPro"/>
</dbReference>
<dbReference type="GO" id="GO:0004038">
    <property type="term" value="F:allantoinase activity"/>
    <property type="evidence" value="ECO:0007669"/>
    <property type="project" value="UniProtKB-EC"/>
</dbReference>
<evidence type="ECO:0000256" key="3">
    <source>
        <dbReference type="ARBA" id="ARBA00004968"/>
    </source>
</evidence>
<dbReference type="InterPro" id="IPR006680">
    <property type="entry name" value="Amidohydro-rel"/>
</dbReference>
<dbReference type="Gene3D" id="2.30.40.10">
    <property type="entry name" value="Urease, subunit C, domain 1"/>
    <property type="match status" value="1"/>
</dbReference>
<evidence type="ECO:0000256" key="4">
    <source>
        <dbReference type="ARBA" id="ARBA00008829"/>
    </source>
</evidence>
<dbReference type="Gene3D" id="3.20.20.140">
    <property type="entry name" value="Metal-dependent hydrolases"/>
    <property type="match status" value="1"/>
</dbReference>
<dbReference type="PANTHER" id="PTHR43668:SF2">
    <property type="entry name" value="ALLANTOINASE"/>
    <property type="match status" value="1"/>
</dbReference>
<comment type="subunit">
    <text evidence="7">Homotetramer.</text>
</comment>
<dbReference type="GO" id="GO:0008270">
    <property type="term" value="F:zinc ion binding"/>
    <property type="evidence" value="ECO:0007669"/>
    <property type="project" value="InterPro"/>
</dbReference>
<comment type="similarity">
    <text evidence="5">Belongs to the metallo-dependent hydrolases superfamily. DHOase family. Class I DHOase subfamily.</text>
</comment>
<evidence type="ECO:0000256" key="2">
    <source>
        <dbReference type="ARBA" id="ARBA00002368"/>
    </source>
</evidence>
<reference evidence="13 14" key="1">
    <citation type="submission" date="2016-05" db="EMBL/GenBank/DDBJ databases">
        <title>Microbial solvent formation.</title>
        <authorList>
            <person name="Poehlein A."/>
            <person name="Montoya Solano J.D."/>
            <person name="Flitsch S."/>
            <person name="Krabben P."/>
            <person name="Duerre P."/>
            <person name="Daniel R."/>
        </authorList>
    </citation>
    <scope>NUCLEOTIDE SEQUENCE [LARGE SCALE GENOMIC DNA]</scope>
    <source>
        <strain evidence="13 14">L1-8</strain>
    </source>
</reference>
<evidence type="ECO:0000256" key="11">
    <source>
        <dbReference type="ARBA" id="ARBA00022833"/>
    </source>
</evidence>
<dbReference type="NCBIfam" id="TIGR03178">
    <property type="entry name" value="allantoinase"/>
    <property type="match status" value="1"/>
</dbReference>
<comment type="function">
    <text evidence="2">Catalyzes the reversible cyclization of carbamoyl aspartate to dihydroorotate.</text>
</comment>
<evidence type="ECO:0000259" key="12">
    <source>
        <dbReference type="Pfam" id="PF01979"/>
    </source>
</evidence>
<dbReference type="EC" id="3.5.2.5" evidence="8"/>
<dbReference type="InterPro" id="IPR017593">
    <property type="entry name" value="Allantoinase"/>
</dbReference>